<organism evidence="7 8">
    <name type="scientific">Metallumcola ferriviriculae</name>
    <dbReference type="NCBI Taxonomy" id="3039180"/>
    <lineage>
        <taxon>Bacteria</taxon>
        <taxon>Bacillati</taxon>
        <taxon>Bacillota</taxon>
        <taxon>Clostridia</taxon>
        <taxon>Neomoorellales</taxon>
        <taxon>Desulfitibacteraceae</taxon>
        <taxon>Metallumcola</taxon>
    </lineage>
</organism>
<evidence type="ECO:0000256" key="4">
    <source>
        <dbReference type="ARBA" id="ARBA00023002"/>
    </source>
</evidence>
<dbReference type="Pfam" id="PF01262">
    <property type="entry name" value="AlaDh_PNT_C"/>
    <property type="match status" value="1"/>
</dbReference>
<dbReference type="PANTHER" id="PTHR42795">
    <property type="entry name" value="ALANINE DEHYDROGENASE"/>
    <property type="match status" value="1"/>
</dbReference>
<evidence type="ECO:0000259" key="5">
    <source>
        <dbReference type="SMART" id="SM01002"/>
    </source>
</evidence>
<dbReference type="GO" id="GO:0042853">
    <property type="term" value="P:L-alanine catabolic process"/>
    <property type="evidence" value="ECO:0007669"/>
    <property type="project" value="InterPro"/>
</dbReference>
<dbReference type="Gene3D" id="3.40.50.720">
    <property type="entry name" value="NAD(P)-binding Rossmann-like Domain"/>
    <property type="match status" value="2"/>
</dbReference>
<dbReference type="InterPro" id="IPR007886">
    <property type="entry name" value="AlaDH/PNT_N"/>
</dbReference>
<evidence type="ECO:0000313" key="8">
    <source>
        <dbReference type="Proteomes" id="UP001329915"/>
    </source>
</evidence>
<dbReference type="Proteomes" id="UP001329915">
    <property type="component" value="Chromosome"/>
</dbReference>
<dbReference type="KEGG" id="dbc:MFMK1_003246"/>
<evidence type="ECO:0000259" key="6">
    <source>
        <dbReference type="SMART" id="SM01003"/>
    </source>
</evidence>
<sequence length="377" mass="41783">MRIGVPKEIKKNEYRVALTPRGVEQFVRSGHDVFIEKNAGKGSGYFDEAYKEAGAIITDAADVYEKAEMIYKVKEILPPEYAYMKENLIIFTYLHSNGNQEMTDVLLNSKVVAISYEDIEDEDGMFPLLKPMSELAGKGGFIAALNFSQSIHSGNGLMLTRVHGVKTPTVAIIGAGRSGLGAAELASAMGNRVVILDIDMDKLEEAKFKLPLNVELLHSSRSNLVETLKEADVMINCILWNKNAKGHLIYRNDLKLMKPGSLIVDVSCDEKGAIETSRPTSHEKPVYEEEGIQHYVVDNIPAAFSRTATQSLCNITLPYALKIANNGVKKALSENEYFRKGLCFYKGKLTLKETAMKFSLEYTDPKDALGIISEDLK</sequence>
<dbReference type="SUPFAM" id="SSF52283">
    <property type="entry name" value="Formate/glycerate dehydrogenase catalytic domain-like"/>
    <property type="match status" value="1"/>
</dbReference>
<accession>A0AAU0USH9</accession>
<evidence type="ECO:0000256" key="3">
    <source>
        <dbReference type="ARBA" id="ARBA00012897"/>
    </source>
</evidence>
<dbReference type="AlphaFoldDB" id="A0AAU0USH9"/>
<comment type="similarity">
    <text evidence="2">Belongs to the AlaDH/PNT family.</text>
</comment>
<dbReference type="InterPro" id="IPR008141">
    <property type="entry name" value="Ala_DH"/>
</dbReference>
<dbReference type="SMART" id="SM01003">
    <property type="entry name" value="AlaDh_PNT_N"/>
    <property type="match status" value="1"/>
</dbReference>
<dbReference type="SMART" id="SM01002">
    <property type="entry name" value="AlaDh_PNT_C"/>
    <property type="match status" value="1"/>
</dbReference>
<name>A0AAU0USH9_9FIRM</name>
<feature type="domain" description="Alanine dehydrogenase/pyridine nucleotide transhydrogenase NAD(H)-binding" evidence="5">
    <location>
        <begin position="148"/>
        <end position="296"/>
    </location>
</feature>
<evidence type="ECO:0000256" key="2">
    <source>
        <dbReference type="ARBA" id="ARBA00005689"/>
    </source>
</evidence>
<dbReference type="RefSeq" id="WP_366922773.1">
    <property type="nucleotide sequence ID" value="NZ_CP121694.1"/>
</dbReference>
<dbReference type="CDD" id="cd05305">
    <property type="entry name" value="L-AlaDH"/>
    <property type="match status" value="1"/>
</dbReference>
<evidence type="ECO:0000313" key="7">
    <source>
        <dbReference type="EMBL" id="WRO23387.1"/>
    </source>
</evidence>
<protein>
    <recommendedName>
        <fullName evidence="3">alanine dehydrogenase</fullName>
        <ecNumber evidence="3">1.4.1.1</ecNumber>
    </recommendedName>
</protein>
<feature type="domain" description="Alanine dehydrogenase/pyridine nucleotide transhydrogenase N-terminal" evidence="6">
    <location>
        <begin position="4"/>
        <end position="136"/>
    </location>
</feature>
<reference evidence="7 8" key="1">
    <citation type="submission" date="2023-04" db="EMBL/GenBank/DDBJ databases">
        <authorList>
            <person name="Hsu D."/>
        </authorList>
    </citation>
    <scope>NUCLEOTIDE SEQUENCE [LARGE SCALE GENOMIC DNA]</scope>
    <source>
        <strain evidence="7 8">MK1</strain>
    </source>
</reference>
<dbReference type="PANTHER" id="PTHR42795:SF1">
    <property type="entry name" value="ALANINE DEHYDROGENASE"/>
    <property type="match status" value="1"/>
</dbReference>
<dbReference type="GO" id="GO:0005886">
    <property type="term" value="C:plasma membrane"/>
    <property type="evidence" value="ECO:0007669"/>
    <property type="project" value="TreeGrafter"/>
</dbReference>
<keyword evidence="4" id="KW-0560">Oxidoreductase</keyword>
<dbReference type="GO" id="GO:0000286">
    <property type="term" value="F:alanine dehydrogenase activity"/>
    <property type="evidence" value="ECO:0007669"/>
    <property type="project" value="UniProtKB-EC"/>
</dbReference>
<dbReference type="EC" id="1.4.1.1" evidence="3"/>
<dbReference type="Pfam" id="PF05222">
    <property type="entry name" value="AlaDh_PNT_N"/>
    <property type="match status" value="1"/>
</dbReference>
<comment type="pathway">
    <text evidence="1">Amino-acid degradation; L-alanine degradation via dehydrogenase pathway; NH(3) and pyruvate from L-alanine: step 1/1.</text>
</comment>
<dbReference type="EMBL" id="CP121694">
    <property type="protein sequence ID" value="WRO23387.1"/>
    <property type="molecule type" value="Genomic_DNA"/>
</dbReference>
<proteinExistence type="inferred from homology"/>
<dbReference type="SUPFAM" id="SSF51735">
    <property type="entry name" value="NAD(P)-binding Rossmann-fold domains"/>
    <property type="match status" value="1"/>
</dbReference>
<dbReference type="InterPro" id="IPR036291">
    <property type="entry name" value="NAD(P)-bd_dom_sf"/>
</dbReference>
<gene>
    <name evidence="7" type="ORF">MFMK1_003246</name>
</gene>
<keyword evidence="8" id="KW-1185">Reference proteome</keyword>
<dbReference type="InterPro" id="IPR007698">
    <property type="entry name" value="AlaDH/PNT_NAD(H)-bd"/>
</dbReference>
<evidence type="ECO:0000256" key="1">
    <source>
        <dbReference type="ARBA" id="ARBA00005206"/>
    </source>
</evidence>